<accession>A0ABT9BDF3</accession>
<keyword evidence="1" id="KW-0732">Signal</keyword>
<dbReference type="InterPro" id="IPR046478">
    <property type="entry name" value="DUF6799"/>
</dbReference>
<feature type="chain" id="PRO_5047061020" description="DUF6799 domain-containing protein" evidence="1">
    <location>
        <begin position="24"/>
        <end position="182"/>
    </location>
</feature>
<keyword evidence="4" id="KW-1185">Reference proteome</keyword>
<dbReference type="Proteomes" id="UP001176429">
    <property type="component" value="Unassembled WGS sequence"/>
</dbReference>
<evidence type="ECO:0000313" key="4">
    <source>
        <dbReference type="Proteomes" id="UP001176429"/>
    </source>
</evidence>
<gene>
    <name evidence="3" type="ORF">Q5H93_16205</name>
</gene>
<sequence length="182" mass="19690">MRLLLVASLLVAGLVGTPHFATAQDGGYPVKTNRNTEFVFLNGEVVRRDGAVTTPLTQNVKLAGGTKINYKNGIVEMPDGKKTTLREGDYVKPDGGIVFATPQSAATSRGETAPADAKFTTYVQKGEASPNASQEIYLLRRKVELLNEKVSVLSKNQSGTPDTSLLDRQLGELDTQIQQLRK</sequence>
<dbReference type="EMBL" id="JAUQSY010000010">
    <property type="protein sequence ID" value="MDO7876288.1"/>
    <property type="molecule type" value="Genomic_DNA"/>
</dbReference>
<evidence type="ECO:0000259" key="2">
    <source>
        <dbReference type="Pfam" id="PF20606"/>
    </source>
</evidence>
<reference evidence="3" key="1">
    <citation type="submission" date="2023-07" db="EMBL/GenBank/DDBJ databases">
        <authorList>
            <person name="Kim M.K."/>
        </authorList>
    </citation>
    <scope>NUCLEOTIDE SEQUENCE</scope>
    <source>
        <strain evidence="3">ASUV-10-1</strain>
    </source>
</reference>
<name>A0ABT9BDF3_9BACT</name>
<protein>
    <recommendedName>
        <fullName evidence="2">DUF6799 domain-containing protein</fullName>
    </recommendedName>
</protein>
<proteinExistence type="predicted"/>
<evidence type="ECO:0000256" key="1">
    <source>
        <dbReference type="SAM" id="SignalP"/>
    </source>
</evidence>
<feature type="domain" description="DUF6799" evidence="2">
    <location>
        <begin position="44"/>
        <end position="96"/>
    </location>
</feature>
<dbReference type="Pfam" id="PF20606">
    <property type="entry name" value="DUF6799"/>
    <property type="match status" value="1"/>
</dbReference>
<dbReference type="RefSeq" id="WP_305007643.1">
    <property type="nucleotide sequence ID" value="NZ_JAUQSY010000010.1"/>
</dbReference>
<organism evidence="3 4">
    <name type="scientific">Hymenobacter aranciens</name>
    <dbReference type="NCBI Taxonomy" id="3063996"/>
    <lineage>
        <taxon>Bacteria</taxon>
        <taxon>Pseudomonadati</taxon>
        <taxon>Bacteroidota</taxon>
        <taxon>Cytophagia</taxon>
        <taxon>Cytophagales</taxon>
        <taxon>Hymenobacteraceae</taxon>
        <taxon>Hymenobacter</taxon>
    </lineage>
</organism>
<feature type="signal peptide" evidence="1">
    <location>
        <begin position="1"/>
        <end position="23"/>
    </location>
</feature>
<comment type="caution">
    <text evidence="3">The sequence shown here is derived from an EMBL/GenBank/DDBJ whole genome shotgun (WGS) entry which is preliminary data.</text>
</comment>
<evidence type="ECO:0000313" key="3">
    <source>
        <dbReference type="EMBL" id="MDO7876288.1"/>
    </source>
</evidence>